<feature type="compositionally biased region" description="Polar residues" evidence="1">
    <location>
        <begin position="76"/>
        <end position="96"/>
    </location>
</feature>
<sequence>MAEGLQIAQIIADLQSLQSADPTAASTLLSAQKSPRPSLPSQPNPRRKSSSAIPLSSPQNARFDKLGRRIVVPRSNPGTATPPSLPRSASSFSRFDNGNVRGNGGSTYTSRTGSGVGTPVEETPDEDMKRAKTLLELFEMRGKFKQMGDTGLTRAKQRVDNVVEKYAKMELEEREKAAKARHLGA</sequence>
<proteinExistence type="predicted"/>
<name>A0A1L7WEN1_9HELO</name>
<feature type="region of interest" description="Disordered" evidence="1">
    <location>
        <begin position="21"/>
        <end position="126"/>
    </location>
</feature>
<dbReference type="OrthoDB" id="3519533at2759"/>
<accession>A0A1L7WEN1</accession>
<dbReference type="Proteomes" id="UP000184330">
    <property type="component" value="Unassembled WGS sequence"/>
</dbReference>
<evidence type="ECO:0000256" key="1">
    <source>
        <dbReference type="SAM" id="MobiDB-lite"/>
    </source>
</evidence>
<evidence type="ECO:0000313" key="2">
    <source>
        <dbReference type="EMBL" id="CZR51188.1"/>
    </source>
</evidence>
<feature type="compositionally biased region" description="Polar residues" evidence="1">
    <location>
        <begin position="21"/>
        <end position="36"/>
    </location>
</feature>
<gene>
    <name evidence="2" type="ORF">PAC_01063</name>
</gene>
<evidence type="ECO:0000313" key="3">
    <source>
        <dbReference type="Proteomes" id="UP000184330"/>
    </source>
</evidence>
<feature type="compositionally biased region" description="Polar residues" evidence="1">
    <location>
        <begin position="50"/>
        <end position="60"/>
    </location>
</feature>
<dbReference type="EMBL" id="FJOG01000001">
    <property type="protein sequence ID" value="CZR51188.1"/>
    <property type="molecule type" value="Genomic_DNA"/>
</dbReference>
<keyword evidence="3" id="KW-1185">Reference proteome</keyword>
<reference evidence="2 3" key="1">
    <citation type="submission" date="2016-03" db="EMBL/GenBank/DDBJ databases">
        <authorList>
            <person name="Ploux O."/>
        </authorList>
    </citation>
    <scope>NUCLEOTIDE SEQUENCE [LARGE SCALE GENOMIC DNA]</scope>
    <source>
        <strain evidence="2 3">UAMH 11012</strain>
    </source>
</reference>
<organism evidence="2 3">
    <name type="scientific">Phialocephala subalpina</name>
    <dbReference type="NCBI Taxonomy" id="576137"/>
    <lineage>
        <taxon>Eukaryota</taxon>
        <taxon>Fungi</taxon>
        <taxon>Dikarya</taxon>
        <taxon>Ascomycota</taxon>
        <taxon>Pezizomycotina</taxon>
        <taxon>Leotiomycetes</taxon>
        <taxon>Helotiales</taxon>
        <taxon>Mollisiaceae</taxon>
        <taxon>Phialocephala</taxon>
        <taxon>Phialocephala fortinii species complex</taxon>
    </lineage>
</organism>
<dbReference type="AlphaFoldDB" id="A0A1L7WEN1"/>
<protein>
    <submittedName>
        <fullName evidence="2">Uncharacterized protein</fullName>
    </submittedName>
</protein>